<keyword evidence="6 15" id="KW-0808">Transferase</keyword>
<feature type="binding site" evidence="15">
    <location>
        <position position="199"/>
    </location>
    <ligand>
        <name>5-phospho-alpha-D-ribose 1-diphosphate</name>
        <dbReference type="ChEBI" id="CHEBI:58017"/>
    </ligand>
</feature>
<keyword evidence="5 15" id="KW-0328">Glycosyltransferase</keyword>
<evidence type="ECO:0000256" key="6">
    <source>
        <dbReference type="ARBA" id="ARBA00022679"/>
    </source>
</evidence>
<dbReference type="Gene3D" id="3.40.50.2020">
    <property type="match status" value="1"/>
</dbReference>
<proteinExistence type="inferred from homology"/>
<dbReference type="GO" id="GO:0004845">
    <property type="term" value="F:uracil phosphoribosyltransferase activity"/>
    <property type="evidence" value="ECO:0007669"/>
    <property type="project" value="UniProtKB-UniRule"/>
</dbReference>
<evidence type="ECO:0000256" key="13">
    <source>
        <dbReference type="ARBA" id="ARBA00072146"/>
    </source>
</evidence>
<evidence type="ECO:0000256" key="3">
    <source>
        <dbReference type="ARBA" id="ARBA00011894"/>
    </source>
</evidence>
<evidence type="ECO:0000256" key="12">
    <source>
        <dbReference type="ARBA" id="ARBA00056901"/>
    </source>
</evidence>
<dbReference type="GO" id="GO:0006223">
    <property type="term" value="P:uracil salvage"/>
    <property type="evidence" value="ECO:0007669"/>
    <property type="project" value="InterPro"/>
</dbReference>
<feature type="binding site" evidence="15">
    <location>
        <begin position="198"/>
        <end position="200"/>
    </location>
    <ligand>
        <name>uracil</name>
        <dbReference type="ChEBI" id="CHEBI:17568"/>
    </ligand>
</feature>
<dbReference type="GO" id="GO:0044206">
    <property type="term" value="P:UMP salvage"/>
    <property type="evidence" value="ECO:0007669"/>
    <property type="project" value="UniProtKB-UniRule"/>
</dbReference>
<dbReference type="GO" id="GO:0000287">
    <property type="term" value="F:magnesium ion binding"/>
    <property type="evidence" value="ECO:0007669"/>
    <property type="project" value="UniProtKB-UniRule"/>
</dbReference>
<dbReference type="EC" id="2.4.2.9" evidence="3 15"/>
<evidence type="ECO:0000256" key="2">
    <source>
        <dbReference type="ARBA" id="ARBA00009516"/>
    </source>
</evidence>
<comment type="catalytic activity">
    <reaction evidence="11 15">
        <text>UMP + diphosphate = 5-phospho-alpha-D-ribose 1-diphosphate + uracil</text>
        <dbReference type="Rhea" id="RHEA:13017"/>
        <dbReference type="ChEBI" id="CHEBI:17568"/>
        <dbReference type="ChEBI" id="CHEBI:33019"/>
        <dbReference type="ChEBI" id="CHEBI:57865"/>
        <dbReference type="ChEBI" id="CHEBI:58017"/>
        <dbReference type="EC" id="2.4.2.9"/>
    </reaction>
</comment>
<dbReference type="InterPro" id="IPR034332">
    <property type="entry name" value="Upp_B"/>
</dbReference>
<dbReference type="Proteomes" id="UP000242857">
    <property type="component" value="Unassembled WGS sequence"/>
</dbReference>
<dbReference type="FunFam" id="3.40.50.2020:FF:000003">
    <property type="entry name" value="Uracil phosphoribosyltransferase"/>
    <property type="match status" value="1"/>
</dbReference>
<evidence type="ECO:0000256" key="7">
    <source>
        <dbReference type="ARBA" id="ARBA00022741"/>
    </source>
</evidence>
<dbReference type="SUPFAM" id="SSF53271">
    <property type="entry name" value="PRTase-like"/>
    <property type="match status" value="1"/>
</dbReference>
<feature type="binding site" evidence="15">
    <location>
        <position position="193"/>
    </location>
    <ligand>
        <name>uracil</name>
        <dbReference type="ChEBI" id="CHEBI:17568"/>
    </ligand>
</feature>
<dbReference type="AlphaFoldDB" id="A0A1M4UCY4"/>
<comment type="cofactor">
    <cofactor evidence="15">
        <name>Mg(2+)</name>
        <dbReference type="ChEBI" id="CHEBI:18420"/>
    </cofactor>
    <text evidence="15">Binds 1 Mg(2+) ion per subunit. The magnesium is bound as Mg-PRPP.</text>
</comment>
<evidence type="ECO:0000256" key="15">
    <source>
        <dbReference type="HAMAP-Rule" id="MF_01218"/>
    </source>
</evidence>
<dbReference type="InterPro" id="IPR000836">
    <property type="entry name" value="PRTase_dom"/>
</dbReference>
<evidence type="ECO:0000256" key="14">
    <source>
        <dbReference type="ARBA" id="ARBA00079807"/>
    </source>
</evidence>
<dbReference type="HAMAP" id="MF_01218_B">
    <property type="entry name" value="Upp_B"/>
    <property type="match status" value="1"/>
</dbReference>
<protein>
    <recommendedName>
        <fullName evidence="13 15">Uracil phosphoribosyltransferase</fullName>
        <ecNumber evidence="3 15">2.4.2.9</ecNumber>
    </recommendedName>
    <alternativeName>
        <fullName evidence="10 15">UMP pyrophosphorylase</fullName>
    </alternativeName>
    <alternativeName>
        <fullName evidence="14 15">UPRTase</fullName>
    </alternativeName>
</protein>
<keyword evidence="8 15" id="KW-0460">Magnesium</keyword>
<dbReference type="UniPathway" id="UPA00574">
    <property type="reaction ID" value="UER00636"/>
</dbReference>
<feature type="binding site" evidence="15">
    <location>
        <position position="78"/>
    </location>
    <ligand>
        <name>5-phospho-alpha-D-ribose 1-diphosphate</name>
        <dbReference type="ChEBI" id="CHEBI:58017"/>
    </ligand>
</feature>
<dbReference type="OrthoDB" id="9781675at2"/>
<feature type="binding site" evidence="15">
    <location>
        <begin position="130"/>
        <end position="138"/>
    </location>
    <ligand>
        <name>5-phospho-alpha-D-ribose 1-diphosphate</name>
        <dbReference type="ChEBI" id="CHEBI:58017"/>
    </ligand>
</feature>
<keyword evidence="7 15" id="KW-0547">Nucleotide-binding</keyword>
<dbReference type="PANTHER" id="PTHR32315:SF4">
    <property type="entry name" value="URACIL PHOSPHORIBOSYLTRANSFERASE, CHLOROPLASTIC"/>
    <property type="match status" value="1"/>
</dbReference>
<evidence type="ECO:0000256" key="11">
    <source>
        <dbReference type="ARBA" id="ARBA00052919"/>
    </source>
</evidence>
<dbReference type="STRING" id="213588.SAMN02745204_00660"/>
<dbReference type="GO" id="GO:0005737">
    <property type="term" value="C:cytoplasm"/>
    <property type="evidence" value="ECO:0007669"/>
    <property type="project" value="UniProtKB-ARBA"/>
</dbReference>
<name>A0A1M4UCY4_9GAMM</name>
<dbReference type="NCBIfam" id="NF001097">
    <property type="entry name" value="PRK00129.1"/>
    <property type="match status" value="1"/>
</dbReference>
<evidence type="ECO:0000256" key="10">
    <source>
        <dbReference type="ARBA" id="ARBA00031082"/>
    </source>
</evidence>
<dbReference type="InterPro" id="IPR050054">
    <property type="entry name" value="UPRTase/APRTase"/>
</dbReference>
<keyword evidence="18" id="KW-1185">Reference proteome</keyword>
<dbReference type="CDD" id="cd06223">
    <property type="entry name" value="PRTases_typeI"/>
    <property type="match status" value="1"/>
</dbReference>
<evidence type="ECO:0000259" key="16">
    <source>
        <dbReference type="Pfam" id="PF14681"/>
    </source>
</evidence>
<dbReference type="InterPro" id="IPR029057">
    <property type="entry name" value="PRTase-like"/>
</dbReference>
<dbReference type="PANTHER" id="PTHR32315">
    <property type="entry name" value="ADENINE PHOSPHORIBOSYLTRANSFERASE"/>
    <property type="match status" value="1"/>
</dbReference>
<keyword evidence="9 15" id="KW-0342">GTP-binding</keyword>
<gene>
    <name evidence="15" type="primary">upp</name>
    <name evidence="17" type="ORF">SAMN02745204_00660</name>
</gene>
<evidence type="ECO:0000313" key="18">
    <source>
        <dbReference type="Proteomes" id="UP000242857"/>
    </source>
</evidence>
<keyword evidence="4 15" id="KW-0021">Allosteric enzyme</keyword>
<evidence type="ECO:0000313" key="17">
    <source>
        <dbReference type="EMBL" id="SHE54420.1"/>
    </source>
</evidence>
<dbReference type="InterPro" id="IPR005765">
    <property type="entry name" value="UPRT"/>
</dbReference>
<accession>A0A1M4UCY4</accession>
<evidence type="ECO:0000256" key="9">
    <source>
        <dbReference type="ARBA" id="ARBA00023134"/>
    </source>
</evidence>
<dbReference type="RefSeq" id="WP_072755202.1">
    <property type="nucleotide sequence ID" value="NZ_FQUK01000007.1"/>
</dbReference>
<evidence type="ECO:0000256" key="4">
    <source>
        <dbReference type="ARBA" id="ARBA00022533"/>
    </source>
</evidence>
<reference evidence="18" key="1">
    <citation type="submission" date="2016-11" db="EMBL/GenBank/DDBJ databases">
        <authorList>
            <person name="Varghese N."/>
            <person name="Submissions S."/>
        </authorList>
    </citation>
    <scope>NUCLEOTIDE SEQUENCE [LARGE SCALE GENOMIC DNA]</scope>
    <source>
        <strain evidence="18">DSM 14834</strain>
    </source>
</reference>
<comment type="similarity">
    <text evidence="2 15">Belongs to the UPRTase family.</text>
</comment>
<evidence type="ECO:0000256" key="1">
    <source>
        <dbReference type="ARBA" id="ARBA00005180"/>
    </source>
</evidence>
<organism evidence="17 18">
    <name type="scientific">Thermomonas hydrothermalis</name>
    <dbReference type="NCBI Taxonomy" id="213588"/>
    <lineage>
        <taxon>Bacteria</taxon>
        <taxon>Pseudomonadati</taxon>
        <taxon>Pseudomonadota</taxon>
        <taxon>Gammaproteobacteria</taxon>
        <taxon>Lysobacterales</taxon>
        <taxon>Lysobacteraceae</taxon>
        <taxon>Thermomonas</taxon>
    </lineage>
</organism>
<feature type="domain" description="Phosphoribosyltransferase" evidence="16">
    <location>
        <begin position="5"/>
        <end position="207"/>
    </location>
</feature>
<evidence type="ECO:0000256" key="8">
    <source>
        <dbReference type="ARBA" id="ARBA00022842"/>
    </source>
</evidence>
<comment type="activity regulation">
    <text evidence="15">Allosterically activated by GTP.</text>
</comment>
<feature type="binding site" evidence="15">
    <location>
        <position position="103"/>
    </location>
    <ligand>
        <name>5-phospho-alpha-D-ribose 1-diphosphate</name>
        <dbReference type="ChEBI" id="CHEBI:58017"/>
    </ligand>
</feature>
<dbReference type="Pfam" id="PF14681">
    <property type="entry name" value="UPRTase"/>
    <property type="match status" value="1"/>
</dbReference>
<comment type="function">
    <text evidence="12 15">Catalyzes the conversion of uracil and 5-phospho-alpha-D-ribose 1-diphosphate (PRPP) to UMP and diphosphate.</text>
</comment>
<sequence>MKTVVVDHPLVRHKLGKLRDIQTDPVHFRQIAGEVASLLAYEATRDLPTEPITVQTWAGPLAVEHVRGEALTLVPILRAGLGFLPGVQALLPAAPVSVIGLRRNETTHRPEGYYQRLADRMDERIALLIDPMLATGGSAIAAIAMLKQAGCRRIKCLFLVAAPEGLAALEAAHPDIEVFVAAIDERLDENAYIRPGLGDAGDRLFGTPVD</sequence>
<dbReference type="GO" id="GO:0005525">
    <property type="term" value="F:GTP binding"/>
    <property type="evidence" value="ECO:0007669"/>
    <property type="project" value="UniProtKB-KW"/>
</dbReference>
<dbReference type="NCBIfam" id="TIGR01091">
    <property type="entry name" value="upp"/>
    <property type="match status" value="1"/>
</dbReference>
<comment type="pathway">
    <text evidence="1 15">Pyrimidine metabolism; UMP biosynthesis via salvage pathway; UMP from uracil: step 1/1.</text>
</comment>
<evidence type="ECO:0000256" key="5">
    <source>
        <dbReference type="ARBA" id="ARBA00022676"/>
    </source>
</evidence>
<dbReference type="EMBL" id="FQUK01000007">
    <property type="protein sequence ID" value="SHE54420.1"/>
    <property type="molecule type" value="Genomic_DNA"/>
</dbReference>